<evidence type="ECO:0000313" key="3">
    <source>
        <dbReference type="Proteomes" id="UP000266841"/>
    </source>
</evidence>
<gene>
    <name evidence="2" type="ORF">THAOC_34252</name>
</gene>
<evidence type="ECO:0000313" key="2">
    <source>
        <dbReference type="EMBL" id="EJK47056.1"/>
    </source>
</evidence>
<keyword evidence="3" id="KW-1185">Reference proteome</keyword>
<comment type="caution">
    <text evidence="2">The sequence shown here is derived from an EMBL/GenBank/DDBJ whole genome shotgun (WGS) entry which is preliminary data.</text>
</comment>
<protein>
    <submittedName>
        <fullName evidence="2">Uncharacterized protein</fullName>
    </submittedName>
</protein>
<accession>K0RD83</accession>
<evidence type="ECO:0000256" key="1">
    <source>
        <dbReference type="SAM" id="MobiDB-lite"/>
    </source>
</evidence>
<dbReference type="AlphaFoldDB" id="K0RD83"/>
<proteinExistence type="predicted"/>
<reference evidence="2 3" key="1">
    <citation type="journal article" date="2012" name="Genome Biol.">
        <title>Genome and low-iron response of an oceanic diatom adapted to chronic iron limitation.</title>
        <authorList>
            <person name="Lommer M."/>
            <person name="Specht M."/>
            <person name="Roy A.S."/>
            <person name="Kraemer L."/>
            <person name="Andreson R."/>
            <person name="Gutowska M.A."/>
            <person name="Wolf J."/>
            <person name="Bergner S.V."/>
            <person name="Schilhabel M.B."/>
            <person name="Klostermeier U.C."/>
            <person name="Beiko R.G."/>
            <person name="Rosenstiel P."/>
            <person name="Hippler M."/>
            <person name="Laroche J."/>
        </authorList>
    </citation>
    <scope>NUCLEOTIDE SEQUENCE [LARGE SCALE GENOMIC DNA]</scope>
    <source>
        <strain evidence="2 3">CCMP1005</strain>
    </source>
</reference>
<feature type="region of interest" description="Disordered" evidence="1">
    <location>
        <begin position="14"/>
        <end position="36"/>
    </location>
</feature>
<dbReference type="Proteomes" id="UP000266841">
    <property type="component" value="Unassembled WGS sequence"/>
</dbReference>
<feature type="compositionally biased region" description="Low complexity" evidence="1">
    <location>
        <begin position="14"/>
        <end position="24"/>
    </location>
</feature>
<name>K0RD83_THAOC</name>
<organism evidence="2 3">
    <name type="scientific">Thalassiosira oceanica</name>
    <name type="common">Marine diatom</name>
    <dbReference type="NCBI Taxonomy" id="159749"/>
    <lineage>
        <taxon>Eukaryota</taxon>
        <taxon>Sar</taxon>
        <taxon>Stramenopiles</taxon>
        <taxon>Ochrophyta</taxon>
        <taxon>Bacillariophyta</taxon>
        <taxon>Coscinodiscophyceae</taxon>
        <taxon>Thalassiosirophycidae</taxon>
        <taxon>Thalassiosirales</taxon>
        <taxon>Thalassiosiraceae</taxon>
        <taxon>Thalassiosira</taxon>
    </lineage>
</organism>
<sequence length="184" mass="20061">MTWLWNWSFRVPTTRPRPSTNPRTLADDKIGQGGDKQASGILAHSNSGAFMMPWTSSPGLHPVHSHLSSLTLSIPIGSHGGKHTMNTNVLPRLTPQHLIIQLKSLPILQPGSLQFRCLYGAMDFFQAFRPVHSHLPSLTVPLGSGKTPLTPNAISSYTAASHHSARILPILQPGSLKIQRLYGV</sequence>
<dbReference type="EMBL" id="AGNL01047392">
    <property type="protein sequence ID" value="EJK47056.1"/>
    <property type="molecule type" value="Genomic_DNA"/>
</dbReference>